<protein>
    <submittedName>
        <fullName evidence="1">Uncharacterized protein</fullName>
    </submittedName>
</protein>
<evidence type="ECO:0000313" key="1">
    <source>
        <dbReference type="EMBL" id="GAA0187327.1"/>
    </source>
</evidence>
<gene>
    <name evidence="1" type="ORF">LIER_34615</name>
</gene>
<dbReference type="AlphaFoldDB" id="A0AAV3S1E3"/>
<dbReference type="EMBL" id="BAABME010014598">
    <property type="protein sequence ID" value="GAA0187327.1"/>
    <property type="molecule type" value="Genomic_DNA"/>
</dbReference>
<proteinExistence type="predicted"/>
<accession>A0AAV3S1E3</accession>
<keyword evidence="2" id="KW-1185">Reference proteome</keyword>
<sequence>MKLDYIRPQDGEISLDEEDTAPLQDKVFYRGSYMIYWKTLILKNILVHGVLNVDLFLDIPIRVKFYDVPLWFWSESLLSKIASTLGKPLYTNQFTYERS</sequence>
<name>A0AAV3S1E3_LITER</name>
<organism evidence="1 2">
    <name type="scientific">Lithospermum erythrorhizon</name>
    <name type="common">Purple gromwell</name>
    <name type="synonym">Lithospermum officinale var. erythrorhizon</name>
    <dbReference type="NCBI Taxonomy" id="34254"/>
    <lineage>
        <taxon>Eukaryota</taxon>
        <taxon>Viridiplantae</taxon>
        <taxon>Streptophyta</taxon>
        <taxon>Embryophyta</taxon>
        <taxon>Tracheophyta</taxon>
        <taxon>Spermatophyta</taxon>
        <taxon>Magnoliopsida</taxon>
        <taxon>eudicotyledons</taxon>
        <taxon>Gunneridae</taxon>
        <taxon>Pentapetalae</taxon>
        <taxon>asterids</taxon>
        <taxon>lamiids</taxon>
        <taxon>Boraginales</taxon>
        <taxon>Boraginaceae</taxon>
        <taxon>Boraginoideae</taxon>
        <taxon>Lithospermeae</taxon>
        <taxon>Lithospermum</taxon>
    </lineage>
</organism>
<evidence type="ECO:0000313" key="2">
    <source>
        <dbReference type="Proteomes" id="UP001454036"/>
    </source>
</evidence>
<reference evidence="1 2" key="1">
    <citation type="submission" date="2024-01" db="EMBL/GenBank/DDBJ databases">
        <title>The complete chloroplast genome sequence of Lithospermum erythrorhizon: insights into the phylogenetic relationship among Boraginaceae species and the maternal lineages of purple gromwells.</title>
        <authorList>
            <person name="Okada T."/>
            <person name="Watanabe K."/>
        </authorList>
    </citation>
    <scope>NUCLEOTIDE SEQUENCE [LARGE SCALE GENOMIC DNA]</scope>
</reference>
<dbReference type="Proteomes" id="UP001454036">
    <property type="component" value="Unassembled WGS sequence"/>
</dbReference>
<comment type="caution">
    <text evidence="1">The sequence shown here is derived from an EMBL/GenBank/DDBJ whole genome shotgun (WGS) entry which is preliminary data.</text>
</comment>